<gene>
    <name evidence="18" type="ORF">NE579_11005</name>
</gene>
<dbReference type="SMART" id="SM00936">
    <property type="entry name" value="PBP5_C"/>
    <property type="match status" value="1"/>
</dbReference>
<comment type="pathway">
    <text evidence="2">Cell wall biogenesis; peptidoglycan biosynthesis.</text>
</comment>
<dbReference type="Pfam" id="PF00768">
    <property type="entry name" value="Peptidase_S11"/>
    <property type="match status" value="1"/>
</dbReference>
<keyword evidence="7 16" id="KW-0732">Signal</keyword>
<evidence type="ECO:0000313" key="18">
    <source>
        <dbReference type="EMBL" id="MCQ4770983.1"/>
    </source>
</evidence>
<dbReference type="GO" id="GO:0006508">
    <property type="term" value="P:proteolysis"/>
    <property type="evidence" value="ECO:0007669"/>
    <property type="project" value="UniProtKB-KW"/>
</dbReference>
<protein>
    <recommendedName>
        <fullName evidence="4">serine-type D-Ala-D-Ala carboxypeptidase</fullName>
        <ecNumber evidence="4">3.4.16.4</ecNumber>
    </recommendedName>
</protein>
<evidence type="ECO:0000313" key="19">
    <source>
        <dbReference type="Proteomes" id="UP001204562"/>
    </source>
</evidence>
<evidence type="ECO:0000256" key="4">
    <source>
        <dbReference type="ARBA" id="ARBA00012448"/>
    </source>
</evidence>
<keyword evidence="10" id="KW-0573">Peptidoglycan synthesis</keyword>
<evidence type="ECO:0000256" key="10">
    <source>
        <dbReference type="ARBA" id="ARBA00022984"/>
    </source>
</evidence>
<accession>A0AAW5JTN9</accession>
<evidence type="ECO:0000256" key="9">
    <source>
        <dbReference type="ARBA" id="ARBA00022960"/>
    </source>
</evidence>
<dbReference type="AlphaFoldDB" id="A0AAW5JTN9"/>
<dbReference type="GO" id="GO:0071555">
    <property type="term" value="P:cell wall organization"/>
    <property type="evidence" value="ECO:0007669"/>
    <property type="project" value="UniProtKB-KW"/>
</dbReference>
<evidence type="ECO:0000256" key="7">
    <source>
        <dbReference type="ARBA" id="ARBA00022729"/>
    </source>
</evidence>
<reference evidence="18" key="1">
    <citation type="submission" date="2022-06" db="EMBL/GenBank/DDBJ databases">
        <title>Isolation of gut microbiota from human fecal samples.</title>
        <authorList>
            <person name="Pamer E.G."/>
            <person name="Barat B."/>
            <person name="Waligurski E."/>
            <person name="Medina S."/>
            <person name="Paddock L."/>
            <person name="Mostad J."/>
        </authorList>
    </citation>
    <scope>NUCLEOTIDE SEQUENCE</scope>
    <source>
        <strain evidence="18">DFI.9.91</strain>
    </source>
</reference>
<evidence type="ECO:0000256" key="13">
    <source>
        <dbReference type="PIRSR" id="PIRSR618044-1"/>
    </source>
</evidence>
<evidence type="ECO:0000256" key="11">
    <source>
        <dbReference type="ARBA" id="ARBA00023316"/>
    </source>
</evidence>
<dbReference type="GO" id="GO:0009002">
    <property type="term" value="F:serine-type D-Ala-D-Ala carboxypeptidase activity"/>
    <property type="evidence" value="ECO:0007669"/>
    <property type="project" value="UniProtKB-EC"/>
</dbReference>
<feature type="binding site" evidence="14">
    <location>
        <position position="215"/>
    </location>
    <ligand>
        <name>substrate</name>
    </ligand>
</feature>
<comment type="catalytic activity">
    <reaction evidence="12">
        <text>Preferential cleavage: (Ac)2-L-Lys-D-Ala-|-D-Ala. Also transpeptidation of peptidyl-alanyl moieties that are N-acyl substituents of D-alanine.</text>
        <dbReference type="EC" id="3.4.16.4"/>
    </reaction>
</comment>
<evidence type="ECO:0000256" key="16">
    <source>
        <dbReference type="SAM" id="SignalP"/>
    </source>
</evidence>
<dbReference type="SUPFAM" id="SSF69189">
    <property type="entry name" value="Penicillin-binding protein associated domain"/>
    <property type="match status" value="1"/>
</dbReference>
<dbReference type="SUPFAM" id="SSF56601">
    <property type="entry name" value="beta-lactamase/transpeptidase-like"/>
    <property type="match status" value="1"/>
</dbReference>
<keyword evidence="9" id="KW-0133">Cell shape</keyword>
<dbReference type="RefSeq" id="WP_256304288.1">
    <property type="nucleotide sequence ID" value="NZ_JANFYS010000022.1"/>
</dbReference>
<dbReference type="EMBL" id="JANFYS010000022">
    <property type="protein sequence ID" value="MCQ4770983.1"/>
    <property type="molecule type" value="Genomic_DNA"/>
</dbReference>
<dbReference type="PRINTS" id="PR00725">
    <property type="entry name" value="DADACBPTASE1"/>
</dbReference>
<keyword evidence="11" id="KW-0961">Cell wall biogenesis/degradation</keyword>
<evidence type="ECO:0000256" key="14">
    <source>
        <dbReference type="PIRSR" id="PIRSR618044-2"/>
    </source>
</evidence>
<evidence type="ECO:0000256" key="2">
    <source>
        <dbReference type="ARBA" id="ARBA00004752"/>
    </source>
</evidence>
<sequence>MKRMLAALLAAVLLYPFALRSAQAAGPETAAASAILVDAASGRVLYEKNAREKRLIASITKLMTALVAVESTPDLEDEVTIQPADTLAEGSSMYLKPGEKLPLKTLLYGLLLQSGNDAALAVARHCAGDVETFVDWMNQRAASLGMEDTHFANPNGLNDEAHYSTAADMALLAAEVLRHEALAEIVGTKSITLGARTFTNHNKLLWQYEGCEGMKTGYTQLAGRTLVSCARREGQLLICVTLSDPDDWKDHAALFDYGFETYPRQVLATAGKVFRRVPVEGSLTRFVAVRTGEDVYYPTAAEEELQAELLLPERAQAPVTEGTIAGKLSFYLGETCVGETYLLYDTDVRRDAVVGSSLLRRVLDFLNRADSAAFLTAFAPHTS</sequence>
<evidence type="ECO:0000256" key="5">
    <source>
        <dbReference type="ARBA" id="ARBA00022645"/>
    </source>
</evidence>
<feature type="signal peptide" evidence="16">
    <location>
        <begin position="1"/>
        <end position="24"/>
    </location>
</feature>
<evidence type="ECO:0000256" key="3">
    <source>
        <dbReference type="ARBA" id="ARBA00007164"/>
    </source>
</evidence>
<proteinExistence type="inferred from homology"/>
<evidence type="ECO:0000256" key="1">
    <source>
        <dbReference type="ARBA" id="ARBA00003217"/>
    </source>
</evidence>
<dbReference type="PANTHER" id="PTHR21581">
    <property type="entry name" value="D-ALANYL-D-ALANINE CARBOXYPEPTIDASE"/>
    <property type="match status" value="1"/>
</dbReference>
<comment type="caution">
    <text evidence="18">The sequence shown here is derived from an EMBL/GenBank/DDBJ whole genome shotgun (WGS) entry which is preliminary data.</text>
</comment>
<dbReference type="EC" id="3.4.16.4" evidence="4"/>
<dbReference type="PANTHER" id="PTHR21581:SF33">
    <property type="entry name" value="D-ALANYL-D-ALANINE CARBOXYPEPTIDASE DACB"/>
    <property type="match status" value="1"/>
</dbReference>
<evidence type="ECO:0000256" key="8">
    <source>
        <dbReference type="ARBA" id="ARBA00022801"/>
    </source>
</evidence>
<keyword evidence="8" id="KW-0378">Hydrolase</keyword>
<dbReference type="Gene3D" id="3.40.710.10">
    <property type="entry name" value="DD-peptidase/beta-lactamase superfamily"/>
    <property type="match status" value="1"/>
</dbReference>
<keyword evidence="5 18" id="KW-0121">Carboxypeptidase</keyword>
<keyword evidence="6" id="KW-0645">Protease</keyword>
<feature type="active site" evidence="13">
    <location>
        <position position="114"/>
    </location>
</feature>
<feature type="active site" description="Proton acceptor" evidence="13">
    <location>
        <position position="61"/>
    </location>
</feature>
<feature type="chain" id="PRO_5043386329" description="serine-type D-Ala-D-Ala carboxypeptidase" evidence="16">
    <location>
        <begin position="25"/>
        <end position="383"/>
    </location>
</feature>
<name>A0AAW5JTN9_9FIRM</name>
<dbReference type="InterPro" id="IPR012338">
    <property type="entry name" value="Beta-lactam/transpept-like"/>
</dbReference>
<feature type="active site" description="Acyl-ester intermediate" evidence="13">
    <location>
        <position position="58"/>
    </location>
</feature>
<dbReference type="Proteomes" id="UP001204562">
    <property type="component" value="Unassembled WGS sequence"/>
</dbReference>
<dbReference type="GO" id="GO:0008360">
    <property type="term" value="P:regulation of cell shape"/>
    <property type="evidence" value="ECO:0007669"/>
    <property type="project" value="UniProtKB-KW"/>
</dbReference>
<comment type="function">
    <text evidence="1">Removes C-terminal D-alanyl residues from sugar-peptide cell wall precursors.</text>
</comment>
<comment type="similarity">
    <text evidence="3 15">Belongs to the peptidase S11 family.</text>
</comment>
<dbReference type="InterPro" id="IPR001967">
    <property type="entry name" value="Peptidase_S11_N"/>
</dbReference>
<feature type="domain" description="Peptidase S11 D-Ala-D-Ala carboxypeptidase A C-terminal" evidence="17">
    <location>
        <begin position="262"/>
        <end position="350"/>
    </location>
</feature>
<dbReference type="InterPro" id="IPR012907">
    <property type="entry name" value="Peptidase_S11_C"/>
</dbReference>
<dbReference type="Gene3D" id="2.60.410.10">
    <property type="entry name" value="D-Ala-D-Ala carboxypeptidase, C-terminal domain"/>
    <property type="match status" value="1"/>
</dbReference>
<dbReference type="InterPro" id="IPR015956">
    <property type="entry name" value="Peniciliin-bd_prot_C_sf"/>
</dbReference>
<evidence type="ECO:0000256" key="15">
    <source>
        <dbReference type="RuleBase" id="RU004016"/>
    </source>
</evidence>
<evidence type="ECO:0000256" key="12">
    <source>
        <dbReference type="ARBA" id="ARBA00034000"/>
    </source>
</evidence>
<dbReference type="InterPro" id="IPR037167">
    <property type="entry name" value="Peptidase_S11_C_sf"/>
</dbReference>
<dbReference type="InterPro" id="IPR018044">
    <property type="entry name" value="Peptidase_S11"/>
</dbReference>
<evidence type="ECO:0000259" key="17">
    <source>
        <dbReference type="SMART" id="SM00936"/>
    </source>
</evidence>
<evidence type="ECO:0000256" key="6">
    <source>
        <dbReference type="ARBA" id="ARBA00022670"/>
    </source>
</evidence>
<dbReference type="Pfam" id="PF07943">
    <property type="entry name" value="PBP5_C"/>
    <property type="match status" value="1"/>
</dbReference>
<organism evidence="18 19">
    <name type="scientific">Intestinimonas massiliensis</name>
    <name type="common">ex Afouda et al. 2020</name>
    <dbReference type="NCBI Taxonomy" id="1673721"/>
    <lineage>
        <taxon>Bacteria</taxon>
        <taxon>Bacillati</taxon>
        <taxon>Bacillota</taxon>
        <taxon>Clostridia</taxon>
        <taxon>Eubacteriales</taxon>
        <taxon>Intestinimonas</taxon>
    </lineage>
</organism>
<dbReference type="GO" id="GO:0009252">
    <property type="term" value="P:peptidoglycan biosynthetic process"/>
    <property type="evidence" value="ECO:0007669"/>
    <property type="project" value="UniProtKB-KW"/>
</dbReference>